<evidence type="ECO:0000313" key="14">
    <source>
        <dbReference type="Proteomes" id="UP000606974"/>
    </source>
</evidence>
<gene>
    <name evidence="13" type="ORF">GJ744_001543</name>
</gene>
<accession>A0A8H7AC34</accession>
<dbReference type="GO" id="GO:0004725">
    <property type="term" value="F:protein tyrosine phosphatase activity"/>
    <property type="evidence" value="ECO:0007669"/>
    <property type="project" value="UniProtKB-UniRule"/>
</dbReference>
<dbReference type="FunFam" id="3.40.250.10:FF:000021">
    <property type="entry name" value="M-phase inducer phosphatase cdc-25.2"/>
    <property type="match status" value="1"/>
</dbReference>
<dbReference type="AlphaFoldDB" id="A0A8H7AC34"/>
<evidence type="ECO:0000313" key="13">
    <source>
        <dbReference type="EMBL" id="KAF7504962.1"/>
    </source>
</evidence>
<dbReference type="GO" id="GO:0005737">
    <property type="term" value="C:cytoplasm"/>
    <property type="evidence" value="ECO:0007669"/>
    <property type="project" value="TreeGrafter"/>
</dbReference>
<comment type="similarity">
    <text evidence="1 10">Belongs to the MPI phosphatase family.</text>
</comment>
<protein>
    <recommendedName>
        <fullName evidence="9 10">M-phase inducer phosphatase</fullName>
        <ecNumber evidence="2 10">3.1.3.48</ecNumber>
    </recommendedName>
</protein>
<dbReference type="GO" id="GO:0051301">
    <property type="term" value="P:cell division"/>
    <property type="evidence" value="ECO:0007669"/>
    <property type="project" value="UniProtKB-UniRule"/>
</dbReference>
<dbReference type="PANTHER" id="PTHR10828">
    <property type="entry name" value="M-PHASE INDUCER PHOSPHATASE DUAL SPECIFICITY PHOSPHATASE CDC25"/>
    <property type="match status" value="1"/>
</dbReference>
<dbReference type="GO" id="GO:0010971">
    <property type="term" value="P:positive regulation of G2/M transition of mitotic cell cycle"/>
    <property type="evidence" value="ECO:0007669"/>
    <property type="project" value="TreeGrafter"/>
</dbReference>
<evidence type="ECO:0000256" key="9">
    <source>
        <dbReference type="ARBA" id="ARBA00067190"/>
    </source>
</evidence>
<dbReference type="CDD" id="cd01530">
    <property type="entry name" value="Cdc25"/>
    <property type="match status" value="1"/>
</dbReference>
<dbReference type="PRINTS" id="PR00716">
    <property type="entry name" value="MPIPHPHTASE"/>
</dbReference>
<evidence type="ECO:0000256" key="1">
    <source>
        <dbReference type="ARBA" id="ARBA00011065"/>
    </source>
</evidence>
<evidence type="ECO:0000256" key="7">
    <source>
        <dbReference type="ARBA" id="ARBA00023306"/>
    </source>
</evidence>
<evidence type="ECO:0000256" key="6">
    <source>
        <dbReference type="ARBA" id="ARBA00022912"/>
    </source>
</evidence>
<dbReference type="Pfam" id="PF00581">
    <property type="entry name" value="Rhodanese"/>
    <property type="match status" value="1"/>
</dbReference>
<dbReference type="Proteomes" id="UP000606974">
    <property type="component" value="Unassembled WGS sequence"/>
</dbReference>
<reference evidence="13" key="1">
    <citation type="submission" date="2020-02" db="EMBL/GenBank/DDBJ databases">
        <authorList>
            <person name="Palmer J.M."/>
        </authorList>
    </citation>
    <scope>NUCLEOTIDE SEQUENCE</scope>
    <source>
        <strain evidence="13">EPUS1.4</strain>
        <tissue evidence="13">Thallus</tissue>
    </source>
</reference>
<dbReference type="GO" id="GO:0000086">
    <property type="term" value="P:G2/M transition of mitotic cell cycle"/>
    <property type="evidence" value="ECO:0007669"/>
    <property type="project" value="TreeGrafter"/>
</dbReference>
<feature type="domain" description="Rhodanese" evidence="12">
    <location>
        <begin position="367"/>
        <end position="471"/>
    </location>
</feature>
<evidence type="ECO:0000256" key="11">
    <source>
        <dbReference type="SAM" id="MobiDB-lite"/>
    </source>
</evidence>
<dbReference type="InterPro" id="IPR000751">
    <property type="entry name" value="MPI_Phosphatase"/>
</dbReference>
<keyword evidence="3 10" id="KW-0132">Cell division</keyword>
<sequence length="562" mass="62339">MEASSPLAAMQPSSAFLGGHCGFRADASTAYPNYATIKGFGPNCFNFKDLSMKKSRSDYFTMQPVRGSSPTASLAADLSQNFHIDQSPQLPTPRRALFSTQVMGGLSGRGIQTVTTPPVPSSSPLPTSDSMDISPLPHKPAFSHTVEMELQSPTPELTPSDSSMLSEPSPIEPPAFQFPQLTIPHERRKSGPRRPSLSRTKGLSTSSIPQKPLTETQPPSFKFGHGIGVQKAASSSLCNLSEAFDESPPKEKLVIRSNPLMPPPRLRQPFAGLANVSRNASPLGHVRKNSNPVTRPRKQFRRSLSMFEHPEDIMNHGGVATLSPIADVEAPHVPQLPHTVCQDESNNLPRISKETLVEVLDGKFNHLYEKFVIIDCRFEYEYEGGHIDGAINFNDKEQLSSQLFDVEPTSRALLIFHCEYSAHRAPIMAKFIRSKDRQANAEHYPQLTYPETYILDGGYSSFFNDYRSRCFPQNYVEMDAQEHARACEMGLGRVKQRSKLARAQTFAFGQHSPSMEDSPTGPSRSHHSSAMETDFASGKKAALDFRGSHDPHSFRNRRMFSY</sequence>
<name>A0A8H7AC34_9EURO</name>
<dbReference type="GO" id="GO:0005634">
    <property type="term" value="C:nucleus"/>
    <property type="evidence" value="ECO:0007669"/>
    <property type="project" value="TreeGrafter"/>
</dbReference>
<dbReference type="PROSITE" id="PS50206">
    <property type="entry name" value="RHODANESE_3"/>
    <property type="match status" value="1"/>
</dbReference>
<evidence type="ECO:0000259" key="12">
    <source>
        <dbReference type="PROSITE" id="PS50206"/>
    </source>
</evidence>
<feature type="region of interest" description="Disordered" evidence="11">
    <location>
        <begin position="108"/>
        <end position="223"/>
    </location>
</feature>
<evidence type="ECO:0000256" key="4">
    <source>
        <dbReference type="ARBA" id="ARBA00022776"/>
    </source>
</evidence>
<keyword evidence="14" id="KW-1185">Reference proteome</keyword>
<feature type="compositionally biased region" description="Polar residues" evidence="11">
    <location>
        <begin position="511"/>
        <end position="531"/>
    </location>
</feature>
<dbReference type="InterPro" id="IPR001763">
    <property type="entry name" value="Rhodanese-like_dom"/>
</dbReference>
<comment type="catalytic activity">
    <reaction evidence="8 10">
        <text>O-phospho-L-tyrosyl-[protein] + H2O = L-tyrosyl-[protein] + phosphate</text>
        <dbReference type="Rhea" id="RHEA:10684"/>
        <dbReference type="Rhea" id="RHEA-COMP:10136"/>
        <dbReference type="Rhea" id="RHEA-COMP:20101"/>
        <dbReference type="ChEBI" id="CHEBI:15377"/>
        <dbReference type="ChEBI" id="CHEBI:43474"/>
        <dbReference type="ChEBI" id="CHEBI:46858"/>
        <dbReference type="ChEBI" id="CHEBI:61978"/>
        <dbReference type="EC" id="3.1.3.48"/>
    </reaction>
</comment>
<dbReference type="SUPFAM" id="SSF52821">
    <property type="entry name" value="Rhodanese/Cell cycle control phosphatase"/>
    <property type="match status" value="1"/>
</dbReference>
<evidence type="ECO:0000256" key="3">
    <source>
        <dbReference type="ARBA" id="ARBA00022618"/>
    </source>
</evidence>
<evidence type="ECO:0000256" key="8">
    <source>
        <dbReference type="ARBA" id="ARBA00051722"/>
    </source>
</evidence>
<dbReference type="GO" id="GO:0110032">
    <property type="term" value="P:positive regulation of G2/MI transition of meiotic cell cycle"/>
    <property type="evidence" value="ECO:0007669"/>
    <property type="project" value="TreeGrafter"/>
</dbReference>
<dbReference type="EC" id="3.1.3.48" evidence="2 10"/>
<evidence type="ECO:0000256" key="10">
    <source>
        <dbReference type="RuleBase" id="RU368028"/>
    </source>
</evidence>
<organism evidence="13 14">
    <name type="scientific">Endocarpon pusillum</name>
    <dbReference type="NCBI Taxonomy" id="364733"/>
    <lineage>
        <taxon>Eukaryota</taxon>
        <taxon>Fungi</taxon>
        <taxon>Dikarya</taxon>
        <taxon>Ascomycota</taxon>
        <taxon>Pezizomycotina</taxon>
        <taxon>Eurotiomycetes</taxon>
        <taxon>Chaetothyriomycetidae</taxon>
        <taxon>Verrucariales</taxon>
        <taxon>Verrucariaceae</taxon>
        <taxon>Endocarpon</taxon>
    </lineage>
</organism>
<keyword evidence="4 10" id="KW-0498">Mitosis</keyword>
<keyword evidence="6 10" id="KW-0904">Protein phosphatase</keyword>
<feature type="compositionally biased region" description="Polar residues" evidence="11">
    <location>
        <begin position="151"/>
        <end position="166"/>
    </location>
</feature>
<evidence type="ECO:0000256" key="5">
    <source>
        <dbReference type="ARBA" id="ARBA00022801"/>
    </source>
</evidence>
<dbReference type="Gene3D" id="3.40.250.10">
    <property type="entry name" value="Rhodanese-like domain"/>
    <property type="match status" value="1"/>
</dbReference>
<feature type="region of interest" description="Disordered" evidence="11">
    <location>
        <begin position="506"/>
        <end position="533"/>
    </location>
</feature>
<proteinExistence type="inferred from homology"/>
<dbReference type="InterPro" id="IPR036873">
    <property type="entry name" value="Rhodanese-like_dom_sf"/>
</dbReference>
<dbReference type="EMBL" id="JAACFV010000122">
    <property type="protein sequence ID" value="KAF7504962.1"/>
    <property type="molecule type" value="Genomic_DNA"/>
</dbReference>
<dbReference type="SMART" id="SM00450">
    <property type="entry name" value="RHOD"/>
    <property type="match status" value="1"/>
</dbReference>
<keyword evidence="7 10" id="KW-0131">Cell cycle</keyword>
<feature type="compositionally biased region" description="Polar residues" evidence="11">
    <location>
        <begin position="197"/>
        <end position="219"/>
    </location>
</feature>
<dbReference type="OrthoDB" id="26523at2759"/>
<dbReference type="PANTHER" id="PTHR10828:SF17">
    <property type="entry name" value="PROTEIN-TYROSINE-PHOSPHATASE"/>
    <property type="match status" value="1"/>
</dbReference>
<evidence type="ECO:0000256" key="2">
    <source>
        <dbReference type="ARBA" id="ARBA00013064"/>
    </source>
</evidence>
<keyword evidence="5 10" id="KW-0378">Hydrolase</keyword>
<comment type="caution">
    <text evidence="13">The sequence shown here is derived from an EMBL/GenBank/DDBJ whole genome shotgun (WGS) entry which is preliminary data.</text>
</comment>
<comment type="function">
    <text evidence="10">Tyrosine protein phosphatase which functions as a dosage-dependent inducer of mitotic progression.</text>
</comment>